<keyword evidence="3" id="KW-0378">Hydrolase</keyword>
<organism evidence="3 4">
    <name type="scientific">Clostridium beijerinckii</name>
    <name type="common">Clostridium MP</name>
    <dbReference type="NCBI Taxonomy" id="1520"/>
    <lineage>
        <taxon>Bacteria</taxon>
        <taxon>Bacillati</taxon>
        <taxon>Bacillota</taxon>
        <taxon>Clostridia</taxon>
        <taxon>Eubacteriales</taxon>
        <taxon>Clostridiaceae</taxon>
        <taxon>Clostridium</taxon>
    </lineage>
</organism>
<evidence type="ECO:0000259" key="2">
    <source>
        <dbReference type="Pfam" id="PF20720"/>
    </source>
</evidence>
<comment type="caution">
    <text evidence="3">The sequence shown here is derived from an EMBL/GenBank/DDBJ whole genome shotgun (WGS) entry which is preliminary data.</text>
</comment>
<dbReference type="InterPro" id="IPR001254">
    <property type="entry name" value="Trypsin_dom"/>
</dbReference>
<dbReference type="InterPro" id="IPR049050">
    <property type="entry name" value="nSTAND3"/>
</dbReference>
<feature type="domain" description="Novel STAND NTPase 3" evidence="2">
    <location>
        <begin position="414"/>
        <end position="551"/>
    </location>
</feature>
<dbReference type="Pfam" id="PF00089">
    <property type="entry name" value="Trypsin"/>
    <property type="match status" value="1"/>
</dbReference>
<sequence>MSNSISKVIVKITYDNKKDRKKIQGTGIIVSLPDVERDAILTAYHVIEGFDGKNENIKIESKYEEACEKKIKIIKVLYDKSNVEELDIAVIYIDKLKWFTKDNNIIIPKDFSSNIKLDMQLAGFPSLINEEKLDLSYLPIDVKIQDFVCPSIMLSIKDTFFTQRIYLEDAIVGMSGGPLYCEINDKVYFFGITKRIPVNENGEAIYNFIFVLHIEWYIDKIKELYSRDIILPKEEILIVDKAINETALESILLNREWFNSRLKESIANLGERYSEELDIPINEEKILEYICFSPKDNRNVVKKLEEIEEVLIKNISEKSLSAVSNEFNVCKNFVNEYIEKGKKYEQEYVSKVFDKLIKICNEADRKKTSISRINIIDKLHNIDGKNLNTKNEIYFYKNINELEKIKEYLNFMVEPYLLITGEPGIGKSHFIAHCAKKHFESMGISVLVLGHLLKNDKPILTQIKEVLDIECSIDEFLHILNRYGKKNKKRSVIFFDGLNECNSRWKDDILGFIKRVESYPWIGVIMSLRSNIMAESEEQLTSKYKMKKIKLQGLSNVENAISEFSTYYNIPVSRSNNLEYILNTPLLLKLYCISYSEQEEGNFICLKSIINGYISHVNKKICLKKGYSSKTKIIKRMINIFVDIILETGKRKVNFDDYEMKLNQSDTSVIQNNLIDELIGEGILSDVCEKKNGEEIYWIDFEYELFGDYFITDRILELEKVEEFNNSQQLSDLFSSENQYFEFLSDSRILEMLTVLLPDIKCKYEVGGFEIINWPYEIKERIYKDTFFNSLFLRNPKKIDRDLSYSYLLNTNRVLFYDHDRFHSLFYVVLKLCVYKEHCYNIEFLQNLFSEFTSSGFHREWTIFTSEKLYDSEEFNNVLYLALSQINMLSKREKNLLGITLSWCLVSLDENVTILCEYALLRMYEEDINGLVDILKYFSFIEFSKAAIILEKLFLISMHCIFYSNDIEGKKVMCNYVINSFNIKSSLFQKYFMIHEYAMYILDYAEEHELVLSSCIDELKNQEVGTKFDEFNSCDVGKYIKSKTRERDDFYAAYHIKYNENEDYEFEEYFTCNNDVVYSLMSLYTEIDIEYNHIEFKTEEFISLILPEYRKIFCENVISKIFEFGYNYIKLGFYDLSLFNEKSTAQIYEQMAFNIVFMKYLKNCGLIKKDKWLESSSSKEYSALWELPYYEIFDVSSVDYQFYQDGIDDNLYCADELVQMIENDKFIRIDSCRFRSNRINVYLLKISDVSISNILRVKNSQSIIEGIYFSEIFVSRGFYKYFEAEDINNEIIPVTRSYLWDYEPFSSFAILNPVLYNEMNLLISKDKLYYYHEDKIVCKNIIKENSHDKFLIDAEFLRDFLTSNKYSIVWIYKDDESKLEGKSNMIQYDGQNIRRI</sequence>
<dbReference type="RefSeq" id="WP_011968819.1">
    <property type="nucleotide sequence ID" value="NZ_CP073279.1"/>
</dbReference>
<dbReference type="Pfam" id="PF20720">
    <property type="entry name" value="nSTAND3"/>
    <property type="match status" value="1"/>
</dbReference>
<dbReference type="OMA" id="NNTHICI"/>
<dbReference type="Proteomes" id="UP000631418">
    <property type="component" value="Unassembled WGS sequence"/>
</dbReference>
<keyword evidence="3" id="KW-0645">Protease</keyword>
<dbReference type="GO" id="GO:0004252">
    <property type="term" value="F:serine-type endopeptidase activity"/>
    <property type="evidence" value="ECO:0007669"/>
    <property type="project" value="InterPro"/>
</dbReference>
<dbReference type="InterPro" id="IPR027417">
    <property type="entry name" value="P-loop_NTPase"/>
</dbReference>
<dbReference type="InterPro" id="IPR043504">
    <property type="entry name" value="Peptidase_S1_PA_chymotrypsin"/>
</dbReference>
<dbReference type="Gene3D" id="3.40.50.300">
    <property type="entry name" value="P-loop containing nucleotide triphosphate hydrolases"/>
    <property type="match status" value="1"/>
</dbReference>
<proteinExistence type="predicted"/>
<reference evidence="3" key="1">
    <citation type="submission" date="2020-11" db="EMBL/GenBank/DDBJ databases">
        <authorList>
            <person name="Thieme N."/>
            <person name="Liebl W."/>
            <person name="Zverlov V."/>
        </authorList>
    </citation>
    <scope>NUCLEOTIDE SEQUENCE</scope>
    <source>
        <strain evidence="3">NT08</strain>
    </source>
</reference>
<name>A0AAE2RUI7_CLOBE</name>
<dbReference type="GO" id="GO:0006508">
    <property type="term" value="P:proteolysis"/>
    <property type="evidence" value="ECO:0007669"/>
    <property type="project" value="UniProtKB-KW"/>
</dbReference>
<accession>A0AAE2RUI7</accession>
<dbReference type="SUPFAM" id="SSF50494">
    <property type="entry name" value="Trypsin-like serine proteases"/>
    <property type="match status" value="1"/>
</dbReference>
<evidence type="ECO:0000313" key="3">
    <source>
        <dbReference type="EMBL" id="MBF7812085.1"/>
    </source>
</evidence>
<gene>
    <name evidence="3" type="ORF">IS491_26200</name>
</gene>
<dbReference type="InterPro" id="IPR009003">
    <property type="entry name" value="Peptidase_S1_PA"/>
</dbReference>
<evidence type="ECO:0000313" key="4">
    <source>
        <dbReference type="Proteomes" id="UP000631418"/>
    </source>
</evidence>
<dbReference type="Gene3D" id="2.40.10.10">
    <property type="entry name" value="Trypsin-like serine proteases"/>
    <property type="match status" value="1"/>
</dbReference>
<protein>
    <submittedName>
        <fullName evidence="3">Trypsin-like serine protease</fullName>
    </submittedName>
</protein>
<feature type="domain" description="Peptidase S1" evidence="1">
    <location>
        <begin position="36"/>
        <end position="197"/>
    </location>
</feature>
<dbReference type="SUPFAM" id="SSF52540">
    <property type="entry name" value="P-loop containing nucleoside triphosphate hydrolases"/>
    <property type="match status" value="1"/>
</dbReference>
<dbReference type="EMBL" id="JADOEF010000004">
    <property type="protein sequence ID" value="MBF7812085.1"/>
    <property type="molecule type" value="Genomic_DNA"/>
</dbReference>
<evidence type="ECO:0000259" key="1">
    <source>
        <dbReference type="Pfam" id="PF00089"/>
    </source>
</evidence>